<feature type="region of interest" description="Disordered" evidence="1">
    <location>
        <begin position="52"/>
        <end position="101"/>
    </location>
</feature>
<feature type="region of interest" description="Disordered" evidence="1">
    <location>
        <begin position="166"/>
        <end position="187"/>
    </location>
</feature>
<feature type="compositionally biased region" description="Polar residues" evidence="1">
    <location>
        <begin position="166"/>
        <end position="179"/>
    </location>
</feature>
<feature type="compositionally biased region" description="Polar residues" evidence="1">
    <location>
        <begin position="27"/>
        <end position="36"/>
    </location>
</feature>
<evidence type="ECO:0000313" key="3">
    <source>
        <dbReference type="Proteomes" id="UP000824890"/>
    </source>
</evidence>
<dbReference type="EMBL" id="JAGKQM010000008">
    <property type="protein sequence ID" value="KAH0916649.1"/>
    <property type="molecule type" value="Genomic_DNA"/>
</dbReference>
<keyword evidence="3" id="KW-1185">Reference proteome</keyword>
<feature type="compositionally biased region" description="Pro residues" evidence="1">
    <location>
        <begin position="68"/>
        <end position="82"/>
    </location>
</feature>
<comment type="caution">
    <text evidence="2">The sequence shown here is derived from an EMBL/GenBank/DDBJ whole genome shotgun (WGS) entry which is preliminary data.</text>
</comment>
<feature type="compositionally biased region" description="Low complexity" evidence="1">
    <location>
        <begin position="55"/>
        <end position="67"/>
    </location>
</feature>
<feature type="region of interest" description="Disordered" evidence="1">
    <location>
        <begin position="10"/>
        <end position="39"/>
    </location>
</feature>
<accession>A0ABQ8CHT6</accession>
<gene>
    <name evidence="2" type="ORF">HID58_031095</name>
</gene>
<organism evidence="2 3">
    <name type="scientific">Brassica napus</name>
    <name type="common">Rape</name>
    <dbReference type="NCBI Taxonomy" id="3708"/>
    <lineage>
        <taxon>Eukaryota</taxon>
        <taxon>Viridiplantae</taxon>
        <taxon>Streptophyta</taxon>
        <taxon>Embryophyta</taxon>
        <taxon>Tracheophyta</taxon>
        <taxon>Spermatophyta</taxon>
        <taxon>Magnoliopsida</taxon>
        <taxon>eudicotyledons</taxon>
        <taxon>Gunneridae</taxon>
        <taxon>Pentapetalae</taxon>
        <taxon>rosids</taxon>
        <taxon>malvids</taxon>
        <taxon>Brassicales</taxon>
        <taxon>Brassicaceae</taxon>
        <taxon>Brassiceae</taxon>
        <taxon>Brassica</taxon>
    </lineage>
</organism>
<evidence type="ECO:0000313" key="2">
    <source>
        <dbReference type="EMBL" id="KAH0916649.1"/>
    </source>
</evidence>
<evidence type="ECO:0000256" key="1">
    <source>
        <dbReference type="SAM" id="MobiDB-lite"/>
    </source>
</evidence>
<name>A0ABQ8CHT6_BRANA</name>
<protein>
    <submittedName>
        <fullName evidence="2">Uncharacterized protein</fullName>
    </submittedName>
</protein>
<dbReference type="Proteomes" id="UP000824890">
    <property type="component" value="Unassembled WGS sequence"/>
</dbReference>
<reference evidence="2 3" key="1">
    <citation type="submission" date="2021-05" db="EMBL/GenBank/DDBJ databases">
        <title>Genome Assembly of Synthetic Allotetraploid Brassica napus Reveals Homoeologous Exchanges between Subgenomes.</title>
        <authorList>
            <person name="Davis J.T."/>
        </authorList>
    </citation>
    <scope>NUCLEOTIDE SEQUENCE [LARGE SCALE GENOMIC DNA]</scope>
    <source>
        <strain evidence="3">cv. Da-Ae</strain>
        <tissue evidence="2">Seedling</tissue>
    </source>
</reference>
<proteinExistence type="predicted"/>
<sequence>MHILEILRMYNDDDDEGKDLSDLRNPVSESVSSTGGCRQKVMSEKVNPWFPPVPASVLLPPATAGSSAPPPDPPDPPDPLSPSSPSFDFQFPTLQTTVASPPLSKKQISLLKGTASFGSGNGKSSLLLCSSSGPAPEKVKESLFHTRSADFKSTLDVTVHNSFTETNMPAQQKPDTQMTDAPYPETETDDFEADLQEIMSTPHSSASESRLIEIRPISSGANPFSSLAIIPSSQAPFSPPRDLLPPITFSSSSKDSHFVVALAANPIQTRRSSPFKHKVTKKRPSPPSHLSITLKNAFSTLDSSLLDPPPPILSPAPASIYFIWTERNNRLHRQHYRSSSSISTAASSLIKNKISSFRDQNSAFASTLFQIWIGG</sequence>